<dbReference type="AlphaFoldDB" id="A0A1V4A7T3"/>
<comment type="caution">
    <text evidence="3">The sequence shown here is derived from an EMBL/GenBank/DDBJ whole genome shotgun (WGS) entry which is preliminary data.</text>
</comment>
<feature type="transmembrane region" description="Helical" evidence="2">
    <location>
        <begin position="209"/>
        <end position="228"/>
    </location>
</feature>
<dbReference type="EMBL" id="MVFC01000014">
    <property type="protein sequence ID" value="OON77616.1"/>
    <property type="molecule type" value="Genomic_DNA"/>
</dbReference>
<keyword evidence="4" id="KW-1185">Reference proteome</keyword>
<evidence type="ECO:0000256" key="2">
    <source>
        <dbReference type="SAM" id="Phobius"/>
    </source>
</evidence>
<dbReference type="InterPro" id="IPR028082">
    <property type="entry name" value="Peripla_BP_I"/>
</dbReference>
<keyword evidence="2" id="KW-0812">Transmembrane</keyword>
<dbReference type="SUPFAM" id="SSF53822">
    <property type="entry name" value="Periplasmic binding protein-like I"/>
    <property type="match status" value="1"/>
</dbReference>
<feature type="region of interest" description="Disordered" evidence="1">
    <location>
        <begin position="63"/>
        <end position="115"/>
    </location>
</feature>
<dbReference type="Gene3D" id="3.40.50.2300">
    <property type="match status" value="2"/>
</dbReference>
<dbReference type="OrthoDB" id="3440574at2"/>
<evidence type="ECO:0000256" key="1">
    <source>
        <dbReference type="SAM" id="MobiDB-lite"/>
    </source>
</evidence>
<reference evidence="3 4" key="1">
    <citation type="submission" date="2017-02" db="EMBL/GenBank/DDBJ databases">
        <title>Draft Genome Sequence of Streptomyces tsukubaensis F601, a Producer of the immunosuppressant tacrolimus FK506.</title>
        <authorList>
            <person name="Zong G."/>
            <person name="Zhong C."/>
            <person name="Fu J."/>
            <person name="Qin R."/>
            <person name="Cao G."/>
        </authorList>
    </citation>
    <scope>NUCLEOTIDE SEQUENCE [LARGE SCALE GENOMIC DNA]</scope>
    <source>
        <strain evidence="3 4">F601</strain>
    </source>
</reference>
<name>A0A1V4A7T3_9ACTN</name>
<keyword evidence="2" id="KW-0472">Membrane</keyword>
<protein>
    <submittedName>
        <fullName evidence="3">Branched-chain amino acid ABC transporter substrate-binding protein</fullName>
    </submittedName>
</protein>
<keyword evidence="2" id="KW-1133">Transmembrane helix</keyword>
<dbReference type="Proteomes" id="UP000190539">
    <property type="component" value="Unassembled WGS sequence"/>
</dbReference>
<gene>
    <name evidence="3" type="ORF">B1H18_17920</name>
</gene>
<evidence type="ECO:0000313" key="3">
    <source>
        <dbReference type="EMBL" id="OON77616.1"/>
    </source>
</evidence>
<evidence type="ECO:0000313" key="4">
    <source>
        <dbReference type="Proteomes" id="UP000190539"/>
    </source>
</evidence>
<sequence>MSSQAGIDVQHHIESLVHGFRTREPLMPVLVLHVGARTTDSPGGETTAALDQRVASLVAEVREGQKAHGSRCASPTPATEGPTEAQRAAHLVRGLGDPRRWGGPGRRSGRDGRSAPRYRRYAFPRLRLVRAIHDAVKELDGDTPAPAPTTPDAERAQARALLDQLARQRWRPAGGSRWRPGPILFDTARVLPASVVAGIAAFLAGVDQWVALAVVVGLLVFLAVLNYWPTGRAPIFLWLRRESRWFMTTTFLLPVSGQQPSEVRLLHPVHSWRAIAARADDVAKTLREGGQAQLQLHVLALLEDLRDNHRRWSWDLRGLKRTRPPMLFLPGADVDSGSIALIKAVSDVRSGRSELDPLLIVASVAAADVARLDQRPSGIPLPPAVAPATLRDTIRRAHQEWERNLRVRQAPSRSGAVPWELRLPLPPDTLAQLEEQRRWCVRSQSRPGPVRLVWSLPVLSLAVLLLVASLGYRALQWHDDFCDAGILTVNRDSRLMRGAHGGASTDECVGTATGDVRFADRAAAPPGVPDPGAQYDIPWTLGGMEDRIHRQNQEVTRDHAGDYVTVVYAGPLSSGPQGESSPVKGVAELGGVYLAQAVINKAYDVKLRVLVANGGLDMDHQSAMADTITAYAAHDPTVVGVVGLGRDLESSSRTTRKLRDAGLAVVSGTNSAEYLPRTFPNWFSLAAPDDWQADQLGLVVRQLRTPGTTRRAMVLAQATEDSGDRYTKEQAKYGGRMLRREKFAVLPRRTYALDDGKPEMRGPVQRICGSGSAKVPSVIYFAGRVEDLDPLMKRLSTEPGCRDRQISVLTGDDLSKAVFRRGGDGVADNVTLYHAALADLGAAEARTQFYEDAESFLPGISEPAGAESPFLASGQTALSHDATRALYEAASEGDGPQNRVTTWVNLRSVNMSGMATGTIDFTRAPLYRARRGHGIELVRVRRDGRGGIESTKLCGRTAGNTEPLTVKECSIEK</sequence>
<dbReference type="STRING" id="83656.B1H18_17920"/>
<accession>A0A1V4A7T3</accession>
<proteinExistence type="predicted"/>
<organism evidence="3 4">
    <name type="scientific">Streptomyces tsukubensis</name>
    <dbReference type="NCBI Taxonomy" id="83656"/>
    <lineage>
        <taxon>Bacteria</taxon>
        <taxon>Bacillati</taxon>
        <taxon>Actinomycetota</taxon>
        <taxon>Actinomycetes</taxon>
        <taxon>Kitasatosporales</taxon>
        <taxon>Streptomycetaceae</taxon>
        <taxon>Streptomyces</taxon>
    </lineage>
</organism>